<evidence type="ECO:0000313" key="4">
    <source>
        <dbReference type="EMBL" id="GAA4322250.1"/>
    </source>
</evidence>
<comment type="caution">
    <text evidence="4">The sequence shown here is derived from an EMBL/GenBank/DDBJ whole genome shotgun (WGS) entry which is preliminary data.</text>
</comment>
<dbReference type="Pfam" id="PF00583">
    <property type="entry name" value="Acetyltransf_1"/>
    <property type="match status" value="1"/>
</dbReference>
<evidence type="ECO:0000313" key="5">
    <source>
        <dbReference type="Proteomes" id="UP001501671"/>
    </source>
</evidence>
<accession>A0ABP8GDZ8</accession>
<keyword evidence="2" id="KW-0012">Acyltransferase</keyword>
<feature type="domain" description="N-acetyltransferase" evidence="3">
    <location>
        <begin position="5"/>
        <end position="144"/>
    </location>
</feature>
<gene>
    <name evidence="4" type="ORF">GCM10023144_02070</name>
</gene>
<sequence>MTENPAIRPMQAADYDAFYELLQTTPGVTVRDADSRDATERYLVRNPGLSFAAFDRGRLVGCALCGHDGRRGYLQHVIVAPGWRRRGLGRALVERCLRGLEAQGIRKTHIDVLKSNGEGLRYWLDGGWELREDIYRLSMNRGAGENT</sequence>
<dbReference type="SUPFAM" id="SSF55729">
    <property type="entry name" value="Acyl-CoA N-acyltransferases (Nat)"/>
    <property type="match status" value="1"/>
</dbReference>
<name>A0ABP8GDZ8_9BURK</name>
<dbReference type="EMBL" id="BAABFO010000001">
    <property type="protein sequence ID" value="GAA4322250.1"/>
    <property type="molecule type" value="Genomic_DNA"/>
</dbReference>
<dbReference type="Proteomes" id="UP001501671">
    <property type="component" value="Unassembled WGS sequence"/>
</dbReference>
<proteinExistence type="predicted"/>
<dbReference type="Gene3D" id="3.40.630.30">
    <property type="match status" value="1"/>
</dbReference>
<dbReference type="PANTHER" id="PTHR43877">
    <property type="entry name" value="AMINOALKYLPHOSPHONATE N-ACETYLTRANSFERASE-RELATED-RELATED"/>
    <property type="match status" value="1"/>
</dbReference>
<keyword evidence="1" id="KW-0808">Transferase</keyword>
<reference evidence="5" key="1">
    <citation type="journal article" date="2019" name="Int. J. Syst. Evol. Microbiol.">
        <title>The Global Catalogue of Microorganisms (GCM) 10K type strain sequencing project: providing services to taxonomists for standard genome sequencing and annotation.</title>
        <authorList>
            <consortium name="The Broad Institute Genomics Platform"/>
            <consortium name="The Broad Institute Genome Sequencing Center for Infectious Disease"/>
            <person name="Wu L."/>
            <person name="Ma J."/>
        </authorList>
    </citation>
    <scope>NUCLEOTIDE SEQUENCE [LARGE SCALE GENOMIC DNA]</scope>
    <source>
        <strain evidence="5">JCM 17666</strain>
    </source>
</reference>
<dbReference type="InterPro" id="IPR016181">
    <property type="entry name" value="Acyl_CoA_acyltransferase"/>
</dbReference>
<dbReference type="InterPro" id="IPR050832">
    <property type="entry name" value="Bact_Acetyltransf"/>
</dbReference>
<dbReference type="RefSeq" id="WP_345245421.1">
    <property type="nucleotide sequence ID" value="NZ_BAABFO010000001.1"/>
</dbReference>
<keyword evidence="5" id="KW-1185">Reference proteome</keyword>
<dbReference type="PROSITE" id="PS51186">
    <property type="entry name" value="GNAT"/>
    <property type="match status" value="1"/>
</dbReference>
<dbReference type="InterPro" id="IPR000182">
    <property type="entry name" value="GNAT_dom"/>
</dbReference>
<evidence type="ECO:0000256" key="1">
    <source>
        <dbReference type="ARBA" id="ARBA00022679"/>
    </source>
</evidence>
<organism evidence="4 5">
    <name type="scientific">Pigmentiphaga soli</name>
    <dbReference type="NCBI Taxonomy" id="1007095"/>
    <lineage>
        <taxon>Bacteria</taxon>
        <taxon>Pseudomonadati</taxon>
        <taxon>Pseudomonadota</taxon>
        <taxon>Betaproteobacteria</taxon>
        <taxon>Burkholderiales</taxon>
        <taxon>Alcaligenaceae</taxon>
        <taxon>Pigmentiphaga</taxon>
    </lineage>
</organism>
<evidence type="ECO:0000256" key="2">
    <source>
        <dbReference type="ARBA" id="ARBA00023315"/>
    </source>
</evidence>
<evidence type="ECO:0000259" key="3">
    <source>
        <dbReference type="PROSITE" id="PS51186"/>
    </source>
</evidence>
<dbReference type="CDD" id="cd04301">
    <property type="entry name" value="NAT_SF"/>
    <property type="match status" value="1"/>
</dbReference>
<protein>
    <submittedName>
        <fullName evidence="4">GNAT family N-acetyltransferase</fullName>
    </submittedName>
</protein>